<dbReference type="Proteomes" id="UP000504603">
    <property type="component" value="Unplaced"/>
</dbReference>
<reference evidence="4" key="1">
    <citation type="submission" date="2025-08" db="UniProtKB">
        <authorList>
            <consortium name="RefSeq"/>
        </authorList>
    </citation>
    <scope>IDENTIFICATION</scope>
    <source>
        <strain evidence="4">OHB3-1</strain>
    </source>
</reference>
<feature type="domain" description="Glutaredoxin" evidence="2">
    <location>
        <begin position="191"/>
        <end position="257"/>
    </location>
</feature>
<proteinExistence type="predicted"/>
<organism evidence="3 4">
    <name type="scientific">Momordica charantia</name>
    <name type="common">Bitter gourd</name>
    <name type="synonym">Balsam pear</name>
    <dbReference type="NCBI Taxonomy" id="3673"/>
    <lineage>
        <taxon>Eukaryota</taxon>
        <taxon>Viridiplantae</taxon>
        <taxon>Streptophyta</taxon>
        <taxon>Embryophyta</taxon>
        <taxon>Tracheophyta</taxon>
        <taxon>Spermatophyta</taxon>
        <taxon>Magnoliopsida</taxon>
        <taxon>eudicotyledons</taxon>
        <taxon>Gunneridae</taxon>
        <taxon>Pentapetalae</taxon>
        <taxon>rosids</taxon>
        <taxon>fabids</taxon>
        <taxon>Cucurbitales</taxon>
        <taxon>Cucurbitaceae</taxon>
        <taxon>Momordiceae</taxon>
        <taxon>Momordica</taxon>
    </lineage>
</organism>
<dbReference type="SUPFAM" id="SSF52833">
    <property type="entry name" value="Thioredoxin-like"/>
    <property type="match status" value="1"/>
</dbReference>
<dbReference type="GeneID" id="111006554"/>
<dbReference type="PANTHER" id="PTHR45669:SF28">
    <property type="entry name" value="GLUTAREDOXIN DOMAIN-CONTAINING PROTEIN"/>
    <property type="match status" value="1"/>
</dbReference>
<evidence type="ECO:0000259" key="2">
    <source>
        <dbReference type="Pfam" id="PF00462"/>
    </source>
</evidence>
<dbReference type="Gene3D" id="3.40.30.10">
    <property type="entry name" value="Glutaredoxin"/>
    <property type="match status" value="1"/>
</dbReference>
<dbReference type="RefSeq" id="XP_022134252.1">
    <property type="nucleotide sequence ID" value="XM_022278560.1"/>
</dbReference>
<keyword evidence="3" id="KW-1185">Reference proteome</keyword>
<evidence type="ECO:0000313" key="3">
    <source>
        <dbReference type="Proteomes" id="UP000504603"/>
    </source>
</evidence>
<dbReference type="AlphaFoldDB" id="A0A6J1BZ48"/>
<dbReference type="PROSITE" id="PS51354">
    <property type="entry name" value="GLUTAREDOXIN_2"/>
    <property type="match status" value="1"/>
</dbReference>
<dbReference type="CDD" id="cd03031">
    <property type="entry name" value="GRX_GRX_like"/>
    <property type="match status" value="1"/>
</dbReference>
<evidence type="ECO:0000256" key="1">
    <source>
        <dbReference type="SAM" id="MobiDB-lite"/>
    </source>
</evidence>
<dbReference type="KEGG" id="mcha:111006554"/>
<dbReference type="InterPro" id="IPR036249">
    <property type="entry name" value="Thioredoxin-like_sf"/>
</dbReference>
<name>A0A6J1BZ48_MOMCH</name>
<evidence type="ECO:0000313" key="4">
    <source>
        <dbReference type="RefSeq" id="XP_022134252.1"/>
    </source>
</evidence>
<sequence length="334" mass="38159">MNGVKGKFLKKLKSIKHDRILQAFSPDGYSDFFSRNENLKANLKNTNEKIDSPKRKKNPVGVGDEETETDTEIHFEIEDKENIEPLRKGNVYGNSKCLRTRNCSSDSGQENCTPLLEIDISSFRPPDMNSGSLFDPNLLAVFHQVVVEHMKLREAEIKSRTKIQEKEEEEEEENPLFGFQENCPPEGSDSVILYTTTLRGIRKTFENCNSIRFLLETFRVKFYERDISMHKEFKEELWRVLDSKALPPKLFIRGRYIGGAEEVLGLHEQGRLRVLFDGVPIDHLAGNPCDGCGGIRFVLCFNCNGSHKIVGEDDEQRICPECNENGLILCPYCC</sequence>
<dbReference type="Pfam" id="PF23733">
    <property type="entry name" value="GRXCR1-2_C"/>
    <property type="match status" value="1"/>
</dbReference>
<dbReference type="InterPro" id="IPR002109">
    <property type="entry name" value="Glutaredoxin"/>
</dbReference>
<dbReference type="PANTHER" id="PTHR45669">
    <property type="entry name" value="GLUTAREDOXIN DOMAIN-CONTAINING CYSTEINE-RICH PROTEIN CG12206-RELATED"/>
    <property type="match status" value="1"/>
</dbReference>
<gene>
    <name evidence="4" type="primary">LOC111006554</name>
</gene>
<dbReference type="Pfam" id="PF00462">
    <property type="entry name" value="Glutaredoxin"/>
    <property type="match status" value="1"/>
</dbReference>
<accession>A0A6J1BZ48</accession>
<feature type="region of interest" description="Disordered" evidence="1">
    <location>
        <begin position="45"/>
        <end position="69"/>
    </location>
</feature>
<protein>
    <submittedName>
        <fullName evidence="4">Uncharacterized protein At3g28850-like</fullName>
    </submittedName>
</protein>
<dbReference type="OrthoDB" id="423313at2759"/>